<keyword evidence="3 6" id="KW-0808">Transferase</keyword>
<dbReference type="GO" id="GO:0008194">
    <property type="term" value="F:UDP-glycosyltransferase activity"/>
    <property type="evidence" value="ECO:0007669"/>
    <property type="project" value="InterPro"/>
</dbReference>
<dbReference type="PANTHER" id="PTHR48043">
    <property type="entry name" value="EG:EG0003.4 PROTEIN-RELATED"/>
    <property type="match status" value="1"/>
</dbReference>
<dbReference type="KEGG" id="bmor:100862811"/>
<gene>
    <name evidence="6" type="primary">UGT39C1</name>
    <name evidence="7" type="synonym">100862811</name>
</gene>
<dbReference type="RefSeq" id="NP_001243964.1">
    <property type="nucleotide sequence ID" value="NM_001257035.1"/>
</dbReference>
<keyword evidence="5" id="KW-0732">Signal</keyword>
<keyword evidence="4" id="KW-1133">Transmembrane helix</keyword>
<dbReference type="PANTHER" id="PTHR48043:SF159">
    <property type="entry name" value="EG:EG0003.4 PROTEIN-RELATED"/>
    <property type="match status" value="1"/>
</dbReference>
<evidence type="ECO:0000256" key="2">
    <source>
        <dbReference type="ARBA" id="ARBA00022676"/>
    </source>
</evidence>
<dbReference type="HOGENOM" id="CLU_012949_0_0_1"/>
<keyword evidence="4" id="KW-0812">Transmembrane</keyword>
<protein>
    <submittedName>
        <fullName evidence="6">UDP-glycosyltransferase UGT39C1</fullName>
    </submittedName>
</protein>
<dbReference type="CDD" id="cd03784">
    <property type="entry name" value="GT1_Gtf-like"/>
    <property type="match status" value="1"/>
</dbReference>
<proteinExistence type="evidence at transcript level"/>
<dbReference type="InterPro" id="IPR050271">
    <property type="entry name" value="UDP-glycosyltransferase"/>
</dbReference>
<dbReference type="RefSeq" id="XP_062525517.1">
    <property type="nucleotide sequence ID" value="XM_062669533.1"/>
</dbReference>
<feature type="transmembrane region" description="Helical" evidence="4">
    <location>
        <begin position="475"/>
        <end position="499"/>
    </location>
</feature>
<reference evidence="6" key="2">
    <citation type="journal article" date="2012" name="Insect Biochem. Mol. Biol.">
        <title>Comparative analysis of the UDP-glycosyltransferase multigene family in insects.</title>
        <authorList>
            <person name="Ahn S.J."/>
            <person name="Vogel H."/>
            <person name="Heckel D.G."/>
        </authorList>
    </citation>
    <scope>NUCLEOTIDE SEQUENCE</scope>
</reference>
<sequence length="525" mass="61218">MLWNITICFFIFVKLHEAANILVVIPYAVTSHYKMQRPIGLELARRGHNVTVITPYLELDCPPTYHQVKVSEKKIWTVIDKRWEDLSNVVKVTSVDFHSNILWTGGLALTKTTLKNPDVQKFLTNNQTFDAVISEQFYQEATYIFAHKYKAPLILITTFGSSIKHNVATRNPLQLATLVNEFVEIKSPNFFKGRLWNLLFSCYEYIWWRFWFLKKQEELVEKYVPNLPQPSPSLYELQQNVSLYLMNTHFSFDPPAAYLPNFIEIGGIHLNEEVEKLPQDIQRILDEASNGVVYVNFGSNIKSSELPIEKKNALINVFKSLNQTVLWKWEDDNFGNQTANIKTRKWLPQNEILAHQNVRIFISHGGLMGTIEAIFHGVPIIGIPLFGDQYNNLLQVENAGSGIILEYHNLNENNMRSLINHVLSDEKYKNNARELSIRFRDRPIKALDAAMYWIEYVIRHKGAHFMKNPALKLNWFAYNMYDVYLFILCVLIISVYVSYRCLKVLVYFRINTKFDRKLCGKVKFQ</sequence>
<evidence type="ECO:0000256" key="4">
    <source>
        <dbReference type="SAM" id="Phobius"/>
    </source>
</evidence>
<dbReference type="EnsemblMetazoa" id="NM_001257035.1">
    <property type="protein sequence ID" value="NP_001243964.1"/>
    <property type="gene ID" value="GeneID_100862811"/>
</dbReference>
<reference evidence="8" key="1">
    <citation type="journal article" date="2008" name="Insect Biochem. Mol. Biol.">
        <title>The genome of a lepidopteran model insect, the silkworm Bombyx mori.</title>
        <authorList>
            <consortium name="International Silkworm Genome Consortium"/>
        </authorList>
    </citation>
    <scope>NUCLEOTIDE SEQUENCE [LARGE SCALE GENOMIC DNA]</scope>
    <source>
        <strain evidence="8">p50T</strain>
    </source>
</reference>
<evidence type="ECO:0000256" key="3">
    <source>
        <dbReference type="ARBA" id="ARBA00022679"/>
    </source>
</evidence>
<organism evidence="6">
    <name type="scientific">Bombyx mori</name>
    <name type="common">Silk moth</name>
    <dbReference type="NCBI Taxonomy" id="7091"/>
    <lineage>
        <taxon>Eukaryota</taxon>
        <taxon>Metazoa</taxon>
        <taxon>Ecdysozoa</taxon>
        <taxon>Arthropoda</taxon>
        <taxon>Hexapoda</taxon>
        <taxon>Insecta</taxon>
        <taxon>Pterygota</taxon>
        <taxon>Neoptera</taxon>
        <taxon>Endopterygota</taxon>
        <taxon>Lepidoptera</taxon>
        <taxon>Glossata</taxon>
        <taxon>Ditrysia</taxon>
        <taxon>Bombycoidea</taxon>
        <taxon>Bombycidae</taxon>
        <taxon>Bombycinae</taxon>
        <taxon>Bombyx</taxon>
    </lineage>
</organism>
<dbReference type="GeneID" id="100862811"/>
<dbReference type="SUPFAM" id="SSF53756">
    <property type="entry name" value="UDP-Glycosyltransferase/glycogen phosphorylase"/>
    <property type="match status" value="1"/>
</dbReference>
<keyword evidence="8" id="KW-1185">Reference proteome</keyword>
<feature type="chain" id="PRO_5036439124" evidence="5">
    <location>
        <begin position="19"/>
        <end position="525"/>
    </location>
</feature>
<evidence type="ECO:0000313" key="7">
    <source>
        <dbReference type="EnsemblMetazoa" id="NP_001243964.1"/>
    </source>
</evidence>
<dbReference type="FunFam" id="3.40.50.2000:FF:000050">
    <property type="entry name" value="UDP-glucuronosyltransferase"/>
    <property type="match status" value="1"/>
</dbReference>
<accession>G9LPT9</accession>
<feature type="signal peptide" evidence="5">
    <location>
        <begin position="1"/>
        <end position="18"/>
    </location>
</feature>
<evidence type="ECO:0000256" key="5">
    <source>
        <dbReference type="SAM" id="SignalP"/>
    </source>
</evidence>
<dbReference type="EMBL" id="JQ070246">
    <property type="protein sequence ID" value="AEW43162.1"/>
    <property type="molecule type" value="mRNA"/>
</dbReference>
<evidence type="ECO:0000313" key="6">
    <source>
        <dbReference type="EMBL" id="AEW43162.1"/>
    </source>
</evidence>
<comment type="similarity">
    <text evidence="1">Belongs to the UDP-glycosyltransferase family.</text>
</comment>
<dbReference type="OrthoDB" id="5835829at2759"/>
<evidence type="ECO:0000313" key="8">
    <source>
        <dbReference type="Proteomes" id="UP000005204"/>
    </source>
</evidence>
<reference evidence="7" key="3">
    <citation type="submission" date="2022-06" db="UniProtKB">
        <authorList>
            <consortium name="EnsemblMetazoa"/>
        </authorList>
    </citation>
    <scope>IDENTIFICATION</scope>
    <source>
        <strain evidence="7">p50T (Dazao)</strain>
    </source>
</reference>
<dbReference type="CTD" id="100862811"/>
<dbReference type="InterPro" id="IPR002213">
    <property type="entry name" value="UDP_glucos_trans"/>
</dbReference>
<name>G9LPT9_BOMMO</name>
<dbReference type="AlphaFoldDB" id="G9LPT9"/>
<evidence type="ECO:0000256" key="1">
    <source>
        <dbReference type="ARBA" id="ARBA00009995"/>
    </source>
</evidence>
<dbReference type="Proteomes" id="UP000005204">
    <property type="component" value="Unassembled WGS sequence"/>
</dbReference>
<keyword evidence="4" id="KW-0472">Membrane</keyword>
<keyword evidence="2" id="KW-0328">Glycosyltransferase</keyword>
<dbReference type="Gene3D" id="3.40.50.2000">
    <property type="entry name" value="Glycogen Phosphorylase B"/>
    <property type="match status" value="1"/>
</dbReference>
<dbReference type="Pfam" id="PF00201">
    <property type="entry name" value="UDPGT"/>
    <property type="match status" value="1"/>
</dbReference>